<reference evidence="10 11" key="1">
    <citation type="journal article" date="2021" name="Cell">
        <title>Tracing the genetic footprints of vertebrate landing in non-teleost ray-finned fishes.</title>
        <authorList>
            <person name="Bi X."/>
            <person name="Wang K."/>
            <person name="Yang L."/>
            <person name="Pan H."/>
            <person name="Jiang H."/>
            <person name="Wei Q."/>
            <person name="Fang M."/>
            <person name="Yu H."/>
            <person name="Zhu C."/>
            <person name="Cai Y."/>
            <person name="He Y."/>
            <person name="Gan X."/>
            <person name="Zeng H."/>
            <person name="Yu D."/>
            <person name="Zhu Y."/>
            <person name="Jiang H."/>
            <person name="Qiu Q."/>
            <person name="Yang H."/>
            <person name="Zhang Y.E."/>
            <person name="Wang W."/>
            <person name="Zhu M."/>
            <person name="He S."/>
            <person name="Zhang G."/>
        </authorList>
    </citation>
    <scope>NUCLEOTIDE SEQUENCE [LARGE SCALE GENOMIC DNA]</scope>
    <source>
        <strain evidence="10">Bchr_013</strain>
    </source>
</reference>
<evidence type="ECO:0000256" key="4">
    <source>
        <dbReference type="ARBA" id="ARBA00018477"/>
    </source>
</evidence>
<dbReference type="PANTHER" id="PTHR31609">
    <property type="entry name" value="YDJC DEACETYLASE FAMILY MEMBER"/>
    <property type="match status" value="1"/>
</dbReference>
<dbReference type="SUPFAM" id="SSF88713">
    <property type="entry name" value="Glycoside hydrolase/deacetylase"/>
    <property type="match status" value="1"/>
</dbReference>
<evidence type="ECO:0000256" key="5">
    <source>
        <dbReference type="ARBA" id="ARBA00022723"/>
    </source>
</evidence>
<dbReference type="GO" id="GO:0046872">
    <property type="term" value="F:metal ion binding"/>
    <property type="evidence" value="ECO:0007669"/>
    <property type="project" value="UniProtKB-KW"/>
</dbReference>
<evidence type="ECO:0000256" key="6">
    <source>
        <dbReference type="ARBA" id="ARBA00022801"/>
    </source>
</evidence>
<dbReference type="GO" id="GO:0016787">
    <property type="term" value="F:hydrolase activity"/>
    <property type="evidence" value="ECO:0007669"/>
    <property type="project" value="UniProtKB-KW"/>
</dbReference>
<dbReference type="Proteomes" id="UP000886611">
    <property type="component" value="Unassembled WGS sequence"/>
</dbReference>
<accession>A0A8X8BXR3</accession>
<evidence type="ECO:0000256" key="1">
    <source>
        <dbReference type="ARBA" id="ARBA00001946"/>
    </source>
</evidence>
<dbReference type="Pfam" id="PF04794">
    <property type="entry name" value="YdjC"/>
    <property type="match status" value="1"/>
</dbReference>
<keyword evidence="8" id="KW-0119">Carbohydrate metabolism</keyword>
<gene>
    <name evidence="10" type="primary">Ydjc</name>
    <name evidence="10" type="ORF">GTO96_0005421</name>
</gene>
<comment type="similarity">
    <text evidence="3">Belongs to the YdjC deacetylase family.</text>
</comment>
<comment type="cofactor">
    <cofactor evidence="1">
        <name>Mg(2+)</name>
        <dbReference type="ChEBI" id="CHEBI:18420"/>
    </cofactor>
</comment>
<evidence type="ECO:0000313" key="10">
    <source>
        <dbReference type="EMBL" id="KAG2471311.1"/>
    </source>
</evidence>
<evidence type="ECO:0000256" key="2">
    <source>
        <dbReference type="ARBA" id="ARBA00003451"/>
    </source>
</evidence>
<evidence type="ECO:0000313" key="11">
    <source>
        <dbReference type="Proteomes" id="UP000886611"/>
    </source>
</evidence>
<dbReference type="CDD" id="cd10806">
    <property type="entry name" value="YdjC_like_2"/>
    <property type="match status" value="1"/>
</dbReference>
<keyword evidence="6" id="KW-0378">Hydrolase</keyword>
<proteinExistence type="inferred from homology"/>
<dbReference type="FunFam" id="3.20.20.370:FF:000006">
    <property type="entry name" value="YdjC chitooligosaccharide deacetylase homolog"/>
    <property type="match status" value="1"/>
</dbReference>
<dbReference type="AlphaFoldDB" id="A0A8X8BXR3"/>
<evidence type="ECO:0000256" key="9">
    <source>
        <dbReference type="SAM" id="Coils"/>
    </source>
</evidence>
<feature type="non-terminal residue" evidence="10">
    <location>
        <position position="481"/>
    </location>
</feature>
<dbReference type="GO" id="GO:0005975">
    <property type="term" value="P:carbohydrate metabolic process"/>
    <property type="evidence" value="ECO:0007669"/>
    <property type="project" value="InterPro"/>
</dbReference>
<feature type="coiled-coil region" evidence="9">
    <location>
        <begin position="92"/>
        <end position="119"/>
    </location>
</feature>
<keyword evidence="7" id="KW-0460">Magnesium</keyword>
<keyword evidence="9" id="KW-0175">Coiled coil</keyword>
<keyword evidence="5" id="KW-0479">Metal-binding</keyword>
<sequence>MPHSRVQLVVTGDDFGYCPRRNRGIVDCFLHGAISNVSLLVNAAFAKDAAELAKRHNIPIGLHANLSEGLPICEKLQKGSSLLNQDGFFHGKMGFRKMLQEMQLNMSEVEQELTAQVELFQELTGHLPHHMDGHQHVHVLPEVRDIFARVLSSHQIKFTRVPIELGLHGCSWVEPHLKDFYLQVEKDSLNSVEVFIKHDIRWPDAYIGLTTMGKNMSVSRLKNALQCSMDTILRREIRADATAPSLIGTPLQPRCVTMELMVHPGYPSLPEEGGCGEGPDDFSQSPERLHEFHTLNSSELLEFYKKKNLQICAFKDLYKPPFSLLKSVSLNSRDISGSTVLEAYPPISCEPPNLTEIAQCCGASIGEERFTDLDFANNPVIFAVSRKALIRALETLRSLSVLDKNQDPGLLGTAISSVSVCGESVDLVDKFTYLGSDIHVSEDSSYEICRWIEGAWGSHEVAGKGCVALMLSLQKDKGPSC</sequence>
<dbReference type="EMBL" id="JAATIS010000094">
    <property type="protein sequence ID" value="KAG2471311.1"/>
    <property type="molecule type" value="Genomic_DNA"/>
</dbReference>
<organism evidence="10 11">
    <name type="scientific">Polypterus senegalus</name>
    <name type="common">Senegal bichir</name>
    <dbReference type="NCBI Taxonomy" id="55291"/>
    <lineage>
        <taxon>Eukaryota</taxon>
        <taxon>Metazoa</taxon>
        <taxon>Chordata</taxon>
        <taxon>Craniata</taxon>
        <taxon>Vertebrata</taxon>
        <taxon>Euteleostomi</taxon>
        <taxon>Actinopterygii</taxon>
        <taxon>Polypteriformes</taxon>
        <taxon>Polypteridae</taxon>
        <taxon>Polypterus</taxon>
    </lineage>
</organism>
<protein>
    <recommendedName>
        <fullName evidence="4">Carbohydrate deacetylase</fullName>
    </recommendedName>
</protein>
<keyword evidence="11" id="KW-1185">Reference proteome</keyword>
<dbReference type="PANTHER" id="PTHR31609:SF1">
    <property type="entry name" value="CARBOHYDRATE DEACETYLASE"/>
    <property type="match status" value="1"/>
</dbReference>
<evidence type="ECO:0000256" key="3">
    <source>
        <dbReference type="ARBA" id="ARBA00008843"/>
    </source>
</evidence>
<feature type="non-terminal residue" evidence="10">
    <location>
        <position position="1"/>
    </location>
</feature>
<evidence type="ECO:0000256" key="7">
    <source>
        <dbReference type="ARBA" id="ARBA00022842"/>
    </source>
</evidence>
<dbReference type="InterPro" id="IPR011330">
    <property type="entry name" value="Glyco_hydro/deAcase_b/a-brl"/>
</dbReference>
<comment type="function">
    <text evidence="2">Probably catalyzes the deacetylation of acetylated carbohydrates an important step in the degradation of oligosaccharides.</text>
</comment>
<dbReference type="Gene3D" id="3.20.20.370">
    <property type="entry name" value="Glycoside hydrolase/deacetylase"/>
    <property type="match status" value="1"/>
</dbReference>
<dbReference type="InterPro" id="IPR006879">
    <property type="entry name" value="YdjC-like"/>
</dbReference>
<name>A0A8X8BXR3_POLSE</name>
<comment type="caution">
    <text evidence="10">The sequence shown here is derived from an EMBL/GenBank/DDBJ whole genome shotgun (WGS) entry which is preliminary data.</text>
</comment>
<evidence type="ECO:0000256" key="8">
    <source>
        <dbReference type="ARBA" id="ARBA00023277"/>
    </source>
</evidence>
<dbReference type="GO" id="GO:0019213">
    <property type="term" value="F:deacetylase activity"/>
    <property type="evidence" value="ECO:0007669"/>
    <property type="project" value="TreeGrafter"/>
</dbReference>